<dbReference type="EMBL" id="CM023483">
    <property type="protein sequence ID" value="KAH6935077.1"/>
    <property type="molecule type" value="Genomic_DNA"/>
</dbReference>
<proteinExistence type="predicted"/>
<accession>A0ACB7SPL9</accession>
<keyword evidence="2" id="KW-1185">Reference proteome</keyword>
<name>A0ACB7SPL9_HYAAI</name>
<dbReference type="Proteomes" id="UP000821845">
    <property type="component" value="Chromosome 3"/>
</dbReference>
<protein>
    <submittedName>
        <fullName evidence="1">Uncharacterized protein</fullName>
    </submittedName>
</protein>
<evidence type="ECO:0000313" key="1">
    <source>
        <dbReference type="EMBL" id="KAH6935077.1"/>
    </source>
</evidence>
<gene>
    <name evidence="1" type="ORF">HPB50_003336</name>
</gene>
<organism evidence="1 2">
    <name type="scientific">Hyalomma asiaticum</name>
    <name type="common">Tick</name>
    <dbReference type="NCBI Taxonomy" id="266040"/>
    <lineage>
        <taxon>Eukaryota</taxon>
        <taxon>Metazoa</taxon>
        <taxon>Ecdysozoa</taxon>
        <taxon>Arthropoda</taxon>
        <taxon>Chelicerata</taxon>
        <taxon>Arachnida</taxon>
        <taxon>Acari</taxon>
        <taxon>Parasitiformes</taxon>
        <taxon>Ixodida</taxon>
        <taxon>Ixodoidea</taxon>
        <taxon>Ixodidae</taxon>
        <taxon>Hyalomminae</taxon>
        <taxon>Hyalomma</taxon>
    </lineage>
</organism>
<comment type="caution">
    <text evidence="1">The sequence shown here is derived from an EMBL/GenBank/DDBJ whole genome shotgun (WGS) entry which is preliminary data.</text>
</comment>
<evidence type="ECO:0000313" key="2">
    <source>
        <dbReference type="Proteomes" id="UP000821845"/>
    </source>
</evidence>
<reference evidence="1" key="1">
    <citation type="submission" date="2020-05" db="EMBL/GenBank/DDBJ databases">
        <title>Large-scale comparative analyses of tick genomes elucidate their genetic diversity and vector capacities.</title>
        <authorList>
            <person name="Jia N."/>
            <person name="Wang J."/>
            <person name="Shi W."/>
            <person name="Du L."/>
            <person name="Sun Y."/>
            <person name="Zhan W."/>
            <person name="Jiang J."/>
            <person name="Wang Q."/>
            <person name="Zhang B."/>
            <person name="Ji P."/>
            <person name="Sakyi L.B."/>
            <person name="Cui X."/>
            <person name="Yuan T."/>
            <person name="Jiang B."/>
            <person name="Yang W."/>
            <person name="Lam T.T.-Y."/>
            <person name="Chang Q."/>
            <person name="Ding S."/>
            <person name="Wang X."/>
            <person name="Zhu J."/>
            <person name="Ruan X."/>
            <person name="Zhao L."/>
            <person name="Wei J."/>
            <person name="Que T."/>
            <person name="Du C."/>
            <person name="Cheng J."/>
            <person name="Dai P."/>
            <person name="Han X."/>
            <person name="Huang E."/>
            <person name="Gao Y."/>
            <person name="Liu J."/>
            <person name="Shao H."/>
            <person name="Ye R."/>
            <person name="Li L."/>
            <person name="Wei W."/>
            <person name="Wang X."/>
            <person name="Wang C."/>
            <person name="Yang T."/>
            <person name="Huo Q."/>
            <person name="Li W."/>
            <person name="Guo W."/>
            <person name="Chen H."/>
            <person name="Zhou L."/>
            <person name="Ni X."/>
            <person name="Tian J."/>
            <person name="Zhou Y."/>
            <person name="Sheng Y."/>
            <person name="Liu T."/>
            <person name="Pan Y."/>
            <person name="Xia L."/>
            <person name="Li J."/>
            <person name="Zhao F."/>
            <person name="Cao W."/>
        </authorList>
    </citation>
    <scope>NUCLEOTIDE SEQUENCE</scope>
    <source>
        <strain evidence="1">Hyas-2018</strain>
    </source>
</reference>
<sequence>MCQRLDEVQSFRLQQNSDPRLLPHGDLRALIRSINREELQEQKQRRSTVAPTPSPSFDLRSLVKQEFATMTMRTPISPAACPMLTHADIAVILPSAATSRLTDLANGHVASEGPRASAASSHTQWRLHQTSTTFEG</sequence>